<keyword evidence="1" id="KW-0732">Signal</keyword>
<dbReference type="EnsemblMetazoa" id="XM_050650733.1">
    <property type="protein sequence ID" value="XP_050506690.1"/>
    <property type="gene ID" value="LOC126884664"/>
</dbReference>
<accession>A0ABM5K926</accession>
<name>A0ABM5K926_DIAVI</name>
<dbReference type="RefSeq" id="XP_050506690.1">
    <property type="nucleotide sequence ID" value="XM_050650733.1"/>
</dbReference>
<evidence type="ECO:0000313" key="3">
    <source>
        <dbReference type="Proteomes" id="UP001652700"/>
    </source>
</evidence>
<feature type="chain" id="PRO_5046258596" evidence="1">
    <location>
        <begin position="19"/>
        <end position="101"/>
    </location>
</feature>
<keyword evidence="3" id="KW-1185">Reference proteome</keyword>
<evidence type="ECO:0000313" key="2">
    <source>
        <dbReference type="EnsemblMetazoa" id="XP_050506690.1"/>
    </source>
</evidence>
<organism evidence="2 3">
    <name type="scientific">Diabrotica virgifera virgifera</name>
    <name type="common">western corn rootworm</name>
    <dbReference type="NCBI Taxonomy" id="50390"/>
    <lineage>
        <taxon>Eukaryota</taxon>
        <taxon>Metazoa</taxon>
        <taxon>Ecdysozoa</taxon>
        <taxon>Arthropoda</taxon>
        <taxon>Hexapoda</taxon>
        <taxon>Insecta</taxon>
        <taxon>Pterygota</taxon>
        <taxon>Neoptera</taxon>
        <taxon>Endopterygota</taxon>
        <taxon>Coleoptera</taxon>
        <taxon>Polyphaga</taxon>
        <taxon>Cucujiformia</taxon>
        <taxon>Chrysomeloidea</taxon>
        <taxon>Chrysomelidae</taxon>
        <taxon>Galerucinae</taxon>
        <taxon>Diabroticina</taxon>
        <taxon>Diabroticites</taxon>
        <taxon>Diabrotica</taxon>
    </lineage>
</organism>
<sequence>MKVYIFLFIVLLVNVVNGLDHDLYGVSHLLLNRRQKRQLKSSDNHVSPRPLEVQPRQISLSREELKKICATPTTAPTYRYPYYVGYVYIPTLCPPETSSTS</sequence>
<proteinExistence type="predicted"/>
<dbReference type="Proteomes" id="UP001652700">
    <property type="component" value="Unplaced"/>
</dbReference>
<dbReference type="GeneID" id="126884664"/>
<reference evidence="2" key="1">
    <citation type="submission" date="2025-05" db="UniProtKB">
        <authorList>
            <consortium name="EnsemblMetazoa"/>
        </authorList>
    </citation>
    <scope>IDENTIFICATION</scope>
</reference>
<evidence type="ECO:0000256" key="1">
    <source>
        <dbReference type="SAM" id="SignalP"/>
    </source>
</evidence>
<feature type="signal peptide" evidence="1">
    <location>
        <begin position="1"/>
        <end position="18"/>
    </location>
</feature>
<protein>
    <submittedName>
        <fullName evidence="2">Uncharacterized protein</fullName>
    </submittedName>
</protein>